<name>A0A914IBS4_GLORO</name>
<evidence type="ECO:0000313" key="2">
    <source>
        <dbReference type="WBParaSite" id="Gr19_v10_g8422.t1"/>
    </source>
</evidence>
<dbReference type="AlphaFoldDB" id="A0A914IBS4"/>
<reference evidence="2" key="1">
    <citation type="submission" date="2022-11" db="UniProtKB">
        <authorList>
            <consortium name="WormBaseParasite"/>
        </authorList>
    </citation>
    <scope>IDENTIFICATION</scope>
</reference>
<organism evidence="1 2">
    <name type="scientific">Globodera rostochiensis</name>
    <name type="common">Golden nematode worm</name>
    <name type="synonym">Heterodera rostochiensis</name>
    <dbReference type="NCBI Taxonomy" id="31243"/>
    <lineage>
        <taxon>Eukaryota</taxon>
        <taxon>Metazoa</taxon>
        <taxon>Ecdysozoa</taxon>
        <taxon>Nematoda</taxon>
        <taxon>Chromadorea</taxon>
        <taxon>Rhabditida</taxon>
        <taxon>Tylenchina</taxon>
        <taxon>Tylenchomorpha</taxon>
        <taxon>Tylenchoidea</taxon>
        <taxon>Heteroderidae</taxon>
        <taxon>Heteroderinae</taxon>
        <taxon>Globodera</taxon>
    </lineage>
</organism>
<sequence length="87" mass="9947">MIWRVIREEFELDRLIKSYYHRVVDTSRGADRPVRTLADRIDPLRTSILRAIDSIPQAPTPKAGPGITWRSRFTFPNLSGQPTAAID</sequence>
<accession>A0A914IBS4</accession>
<protein>
    <submittedName>
        <fullName evidence="2">Uncharacterized protein</fullName>
    </submittedName>
</protein>
<evidence type="ECO:0000313" key="1">
    <source>
        <dbReference type="Proteomes" id="UP000887572"/>
    </source>
</evidence>
<proteinExistence type="predicted"/>
<dbReference type="Proteomes" id="UP000887572">
    <property type="component" value="Unplaced"/>
</dbReference>
<dbReference type="WBParaSite" id="Gr19_v10_g8422.t1">
    <property type="protein sequence ID" value="Gr19_v10_g8422.t1"/>
    <property type="gene ID" value="Gr19_v10_g8422"/>
</dbReference>
<keyword evidence="1" id="KW-1185">Reference proteome</keyword>